<sequence length="669" mass="77656">MNKLKLFENLINCKELANVEFLVGKQSKKLYAHKLILSLRSQFLKQILYPCGWEQSKVQIVQITLSDITLESFEVILNYLYTNRIELNFDLYWDVLLCSKKFQLQRLNQICLKWFQSQVKETNFIDLFRASYQRKNHETVGVLLCYFESNFSNLIHQENFFNQLEHGMIPLFLKKMYELTKLVVLKGTIVKRLIEFIVSKRSHHNCNELDSNTLFLTINNLFHQSNTSNEQDFAITKMEIEQILTKDFLASKTDVVCHSNDKKSSFHMNDQIGESRNCECNGEQNIHSYPELEYLSNLQSDRQNNLLKPHEGRNGFTFIANGDPVKRIRAPEKIEVKKLGNKNNIIPSLSCVQSPKNQKKTQTHQQKQQQQTQVHTQEQQQGEEFNLLNNQFSSQDVISSFKINNEKQKPALPRPSQKRHISKVLLITTDQTESHLEDMKKSILYNNNIGCVHTFFANVATPNYNYLKEYDSIFLFSSIISFHDPKKLGNMLAKFVDNGGGLVMSTYRCLFEKPKKYKGAELMGRIVTKGYLPINKGVLKDKRSSLGEILIKNHPLIKDIKKFDGGLLSYRIQFNQNSLIKNSNFQCQTGINNLNKPANNYSIIVAKWSDGNPLIFYNYSPNKKGKIVYLNLWPISGDVYGYKGKYNYWQSKFDGRKIISNAIHFSTIK</sequence>
<dbReference type="Pfam" id="PF00651">
    <property type="entry name" value="BTB"/>
    <property type="match status" value="1"/>
</dbReference>
<protein>
    <submittedName>
        <fullName evidence="3">Btb/poz domain-containing protein</fullName>
    </submittedName>
</protein>
<evidence type="ECO:0000313" key="4">
    <source>
        <dbReference type="Proteomes" id="UP001146793"/>
    </source>
</evidence>
<comment type="caution">
    <text evidence="3">The sequence shown here is derived from an EMBL/GenBank/DDBJ whole genome shotgun (WGS) entry which is preliminary data.</text>
</comment>
<dbReference type="SUPFAM" id="SSF54695">
    <property type="entry name" value="POZ domain"/>
    <property type="match status" value="1"/>
</dbReference>
<dbReference type="PANTHER" id="PTHR46965">
    <property type="entry name" value="BTB/POZ DOMAIN-CONTAINING PROTEIN 19"/>
    <property type="match status" value="1"/>
</dbReference>
<name>A0AAV7Z3R9_9EUKA</name>
<dbReference type="PROSITE" id="PS50097">
    <property type="entry name" value="BTB"/>
    <property type="match status" value="1"/>
</dbReference>
<dbReference type="SMART" id="SM00225">
    <property type="entry name" value="BTB"/>
    <property type="match status" value="1"/>
</dbReference>
<evidence type="ECO:0000256" key="1">
    <source>
        <dbReference type="SAM" id="MobiDB-lite"/>
    </source>
</evidence>
<dbReference type="AlphaFoldDB" id="A0AAV7Z3R9"/>
<evidence type="ECO:0000259" key="2">
    <source>
        <dbReference type="PROSITE" id="PS50097"/>
    </source>
</evidence>
<dbReference type="EMBL" id="JANTQA010000036">
    <property type="protein sequence ID" value="KAJ3436454.1"/>
    <property type="molecule type" value="Genomic_DNA"/>
</dbReference>
<reference evidence="3" key="1">
    <citation type="submission" date="2022-08" db="EMBL/GenBank/DDBJ databases">
        <title>Novel sulphate-reducing endosymbionts in the free-living metamonad Anaeramoeba.</title>
        <authorList>
            <person name="Jerlstrom-Hultqvist J."/>
            <person name="Cepicka I."/>
            <person name="Gallot-Lavallee L."/>
            <person name="Salas-Leiva D."/>
            <person name="Curtis B.A."/>
            <person name="Zahonova K."/>
            <person name="Pipaliya S."/>
            <person name="Dacks J."/>
            <person name="Roger A.J."/>
        </authorList>
    </citation>
    <scope>NUCLEOTIDE SEQUENCE</scope>
    <source>
        <strain evidence="3">Busselton2</strain>
    </source>
</reference>
<proteinExistence type="predicted"/>
<dbReference type="Proteomes" id="UP001146793">
    <property type="component" value="Unassembled WGS sequence"/>
</dbReference>
<dbReference type="InterPro" id="IPR042846">
    <property type="entry name" value="BTBD19"/>
</dbReference>
<feature type="domain" description="BTB" evidence="2">
    <location>
        <begin position="17"/>
        <end position="89"/>
    </location>
</feature>
<accession>A0AAV7Z3R9</accession>
<gene>
    <name evidence="3" type="ORF">M0812_18512</name>
</gene>
<dbReference type="InterPro" id="IPR000210">
    <property type="entry name" value="BTB/POZ_dom"/>
</dbReference>
<dbReference type="Gene3D" id="3.30.710.10">
    <property type="entry name" value="Potassium Channel Kv1.1, Chain A"/>
    <property type="match status" value="1"/>
</dbReference>
<organism evidence="3 4">
    <name type="scientific">Anaeramoeba flamelloides</name>
    <dbReference type="NCBI Taxonomy" id="1746091"/>
    <lineage>
        <taxon>Eukaryota</taxon>
        <taxon>Metamonada</taxon>
        <taxon>Anaeramoebidae</taxon>
        <taxon>Anaeramoeba</taxon>
    </lineage>
</organism>
<feature type="compositionally biased region" description="Low complexity" evidence="1">
    <location>
        <begin position="363"/>
        <end position="380"/>
    </location>
</feature>
<evidence type="ECO:0000313" key="3">
    <source>
        <dbReference type="EMBL" id="KAJ3436454.1"/>
    </source>
</evidence>
<dbReference type="PANTHER" id="PTHR46965:SF1">
    <property type="entry name" value="BTB_POZ DOMAIN-CONTAINING PROTEIN 19"/>
    <property type="match status" value="1"/>
</dbReference>
<feature type="region of interest" description="Disordered" evidence="1">
    <location>
        <begin position="353"/>
        <end position="380"/>
    </location>
</feature>
<dbReference type="InterPro" id="IPR011333">
    <property type="entry name" value="SKP1/BTB/POZ_sf"/>
</dbReference>